<feature type="compositionally biased region" description="Low complexity" evidence="1">
    <location>
        <begin position="174"/>
        <end position="186"/>
    </location>
</feature>
<gene>
    <name evidence="2" type="ORF">OIE73_21960</name>
</gene>
<dbReference type="EMBL" id="CP109134">
    <property type="protein sequence ID" value="WSD08134.1"/>
    <property type="molecule type" value="Genomic_DNA"/>
</dbReference>
<organism evidence="2 3">
    <name type="scientific">Streptomyces hirsutus</name>
    <dbReference type="NCBI Taxonomy" id="35620"/>
    <lineage>
        <taxon>Bacteria</taxon>
        <taxon>Bacillati</taxon>
        <taxon>Actinomycetota</taxon>
        <taxon>Actinomycetes</taxon>
        <taxon>Kitasatosporales</taxon>
        <taxon>Streptomycetaceae</taxon>
        <taxon>Streptomyces</taxon>
    </lineage>
</organism>
<evidence type="ECO:0000313" key="3">
    <source>
        <dbReference type="Proteomes" id="UP001335325"/>
    </source>
</evidence>
<accession>A0ABZ1GSP2</accession>
<proteinExistence type="predicted"/>
<dbReference type="GeneID" id="91545292"/>
<feature type="region of interest" description="Disordered" evidence="1">
    <location>
        <begin position="147"/>
        <end position="211"/>
    </location>
</feature>
<name>A0ABZ1GSP2_9ACTN</name>
<evidence type="ECO:0000256" key="1">
    <source>
        <dbReference type="SAM" id="MobiDB-lite"/>
    </source>
</evidence>
<reference evidence="2 3" key="1">
    <citation type="submission" date="2022-10" db="EMBL/GenBank/DDBJ databases">
        <title>The complete genomes of actinobacterial strains from the NBC collection.</title>
        <authorList>
            <person name="Joergensen T.S."/>
            <person name="Alvarez Arevalo M."/>
            <person name="Sterndorff E.B."/>
            <person name="Faurdal D."/>
            <person name="Vuksanovic O."/>
            <person name="Mourched A.-S."/>
            <person name="Charusanti P."/>
            <person name="Shaw S."/>
            <person name="Blin K."/>
            <person name="Weber T."/>
        </authorList>
    </citation>
    <scope>NUCLEOTIDE SEQUENCE [LARGE SCALE GENOMIC DNA]</scope>
    <source>
        <strain evidence="2 3">NBC 01753</strain>
    </source>
</reference>
<dbReference type="Proteomes" id="UP001335325">
    <property type="component" value="Chromosome"/>
</dbReference>
<sequence length="347" mass="36997">MAEMKPNVAVLPSQGLRRAATPSGVTHVREYQSDRYSIVGNHLAQHRALSLTAIGLAVHILSLPEGSPADIRTLAERFPEGRDRIAFALRELEACGYLARVRERTADGWMITRTYAYNAPALTRERVHTAADSVAVSAAGSVAVAQVPASPASPVPPTALALVDGPAEEDRVAEPPAESPGAEGPLPVEPQSSVPRPAEPDVPEPDPSLSEHYGKAVDLLAGLRRTDRQLMLSLRDVRRLAPHVIAWFDNGVGRADVIHALTADLPTLVKHPAYFLAHRLRELLPPPLPALVESRATTTAQGDALSADCEGGCNRVFRVPWPGAWCRDCRAAALAAGRVPPAPPGTV</sequence>
<keyword evidence="3" id="KW-1185">Reference proteome</keyword>
<dbReference type="RefSeq" id="WP_326754092.1">
    <property type="nucleotide sequence ID" value="NZ_CP109134.1"/>
</dbReference>
<protein>
    <submittedName>
        <fullName evidence="2">Helix-turn-helix domain-containing protein</fullName>
    </submittedName>
</protein>
<evidence type="ECO:0000313" key="2">
    <source>
        <dbReference type="EMBL" id="WSD08134.1"/>
    </source>
</evidence>